<sequence>EALTAVTAYLDLFVRSITDSKLMQVFVKFLLVEKSDGVPILDSLVARIGQESQVIC</sequence>
<reference evidence="1 2" key="1">
    <citation type="journal article" date="2007" name="Science">
        <title>Sea anemone genome reveals ancestral eumetazoan gene repertoire and genomic organization.</title>
        <authorList>
            <person name="Putnam N.H."/>
            <person name="Srivastava M."/>
            <person name="Hellsten U."/>
            <person name="Dirks B."/>
            <person name="Chapman J."/>
            <person name="Salamov A."/>
            <person name="Terry A."/>
            <person name="Shapiro H."/>
            <person name="Lindquist E."/>
            <person name="Kapitonov V.V."/>
            <person name="Jurka J."/>
            <person name="Genikhovich G."/>
            <person name="Grigoriev I.V."/>
            <person name="Lucas S.M."/>
            <person name="Steele R.E."/>
            <person name="Finnerty J.R."/>
            <person name="Technau U."/>
            <person name="Martindale M.Q."/>
            <person name="Rokhsar D.S."/>
        </authorList>
    </citation>
    <scope>NUCLEOTIDE SEQUENCE [LARGE SCALE GENOMIC DNA]</scope>
    <source>
        <strain evidence="2">CH2 X CH6</strain>
    </source>
</reference>
<feature type="non-terminal residue" evidence="1">
    <location>
        <position position="1"/>
    </location>
</feature>
<gene>
    <name evidence="1" type="ORF">NEMVEDRAFT_v1g152614</name>
</gene>
<dbReference type="PANTHER" id="PTHR21705:SF11">
    <property type="entry name" value="FHIP FAMILY PROTEIN CG3558"/>
    <property type="match status" value="1"/>
</dbReference>
<proteinExistence type="predicted"/>
<dbReference type="Proteomes" id="UP000001593">
    <property type="component" value="Unassembled WGS sequence"/>
</dbReference>
<dbReference type="AlphaFoldDB" id="A7TAP7"/>
<evidence type="ECO:0000313" key="1">
    <source>
        <dbReference type="EMBL" id="EDO26924.1"/>
    </source>
</evidence>
<dbReference type="PhylomeDB" id="A7TAP7"/>
<dbReference type="STRING" id="45351.A7TAP7"/>
<dbReference type="Pfam" id="PF10257">
    <property type="entry name" value="RAI16-like"/>
    <property type="match status" value="1"/>
</dbReference>
<dbReference type="InterPro" id="IPR019384">
    <property type="entry name" value="FHIP"/>
</dbReference>
<keyword evidence="2" id="KW-1185">Reference proteome</keyword>
<dbReference type="InParanoid" id="A7TAP7"/>
<organism evidence="1 2">
    <name type="scientific">Nematostella vectensis</name>
    <name type="common">Starlet sea anemone</name>
    <dbReference type="NCBI Taxonomy" id="45351"/>
    <lineage>
        <taxon>Eukaryota</taxon>
        <taxon>Metazoa</taxon>
        <taxon>Cnidaria</taxon>
        <taxon>Anthozoa</taxon>
        <taxon>Hexacorallia</taxon>
        <taxon>Actiniaria</taxon>
        <taxon>Edwardsiidae</taxon>
        <taxon>Nematostella</taxon>
    </lineage>
</organism>
<dbReference type="HOGENOM" id="CLU_3020336_0_0_1"/>
<dbReference type="PANTHER" id="PTHR21705">
    <property type="entry name" value="RAI16 PROTEIN-RELATED"/>
    <property type="match status" value="1"/>
</dbReference>
<dbReference type="EMBL" id="DS474302">
    <property type="protein sequence ID" value="EDO26924.1"/>
    <property type="molecule type" value="Genomic_DNA"/>
</dbReference>
<evidence type="ECO:0000313" key="2">
    <source>
        <dbReference type="Proteomes" id="UP000001593"/>
    </source>
</evidence>
<name>A7TAP7_NEMVE</name>
<accession>A7TAP7</accession>
<protein>
    <submittedName>
        <fullName evidence="1">Uncharacterized protein</fullName>
    </submittedName>
</protein>